<comment type="caution">
    <text evidence="4">The sequence shown here is derived from an EMBL/GenBank/DDBJ whole genome shotgun (WGS) entry which is preliminary data.</text>
</comment>
<evidence type="ECO:0000256" key="1">
    <source>
        <dbReference type="ARBA" id="ARBA00006739"/>
    </source>
</evidence>
<dbReference type="Gene3D" id="3.90.550.10">
    <property type="entry name" value="Spore Coat Polysaccharide Biosynthesis Protein SpsA, Chain A"/>
    <property type="match status" value="1"/>
</dbReference>
<evidence type="ECO:0000313" key="4">
    <source>
        <dbReference type="EMBL" id="KKS97262.1"/>
    </source>
</evidence>
<dbReference type="Pfam" id="PF13641">
    <property type="entry name" value="Glyco_tranf_2_3"/>
    <property type="match status" value="1"/>
</dbReference>
<evidence type="ECO:0000256" key="3">
    <source>
        <dbReference type="ARBA" id="ARBA00022679"/>
    </source>
</evidence>
<dbReference type="Proteomes" id="UP000034090">
    <property type="component" value="Unassembled WGS sequence"/>
</dbReference>
<dbReference type="PANTHER" id="PTHR43179">
    <property type="entry name" value="RHAMNOSYLTRANSFERASE WBBL"/>
    <property type="match status" value="1"/>
</dbReference>
<gene>
    <name evidence="4" type="ORF">UV74_C0013G0384</name>
</gene>
<keyword evidence="3 4" id="KW-0808">Transferase</keyword>
<dbReference type="SUPFAM" id="SSF53448">
    <property type="entry name" value="Nucleotide-diphospho-sugar transferases"/>
    <property type="match status" value="1"/>
</dbReference>
<dbReference type="InterPro" id="IPR029044">
    <property type="entry name" value="Nucleotide-diphossugar_trans"/>
</dbReference>
<dbReference type="GO" id="GO:0016757">
    <property type="term" value="F:glycosyltransferase activity"/>
    <property type="evidence" value="ECO:0007669"/>
    <property type="project" value="UniProtKB-KW"/>
</dbReference>
<comment type="similarity">
    <text evidence="1">Belongs to the glycosyltransferase 2 family.</text>
</comment>
<dbReference type="EMBL" id="LCFQ01000013">
    <property type="protein sequence ID" value="KKS97262.1"/>
    <property type="molecule type" value="Genomic_DNA"/>
</dbReference>
<name>A0A0G1DI58_9BACT</name>
<organism evidence="4 5">
    <name type="scientific">Candidatus Woesebacteria bacterium GW2011_GWB1_43_14</name>
    <dbReference type="NCBI Taxonomy" id="1618578"/>
    <lineage>
        <taxon>Bacteria</taxon>
        <taxon>Candidatus Woeseibacteriota</taxon>
    </lineage>
</organism>
<evidence type="ECO:0000313" key="5">
    <source>
        <dbReference type="Proteomes" id="UP000034090"/>
    </source>
</evidence>
<reference evidence="4 5" key="1">
    <citation type="journal article" date="2015" name="Nature">
        <title>rRNA introns, odd ribosomes, and small enigmatic genomes across a large radiation of phyla.</title>
        <authorList>
            <person name="Brown C.T."/>
            <person name="Hug L.A."/>
            <person name="Thomas B.C."/>
            <person name="Sharon I."/>
            <person name="Castelle C.J."/>
            <person name="Singh A."/>
            <person name="Wilkins M.J."/>
            <person name="Williams K.H."/>
            <person name="Banfield J.F."/>
        </authorList>
    </citation>
    <scope>NUCLEOTIDE SEQUENCE [LARGE SCALE GENOMIC DNA]</scope>
</reference>
<keyword evidence="2" id="KW-0328">Glycosyltransferase</keyword>
<evidence type="ECO:0000256" key="2">
    <source>
        <dbReference type="ARBA" id="ARBA00022676"/>
    </source>
</evidence>
<proteinExistence type="inferred from homology"/>
<dbReference type="CDD" id="cd04186">
    <property type="entry name" value="GT_2_like_c"/>
    <property type="match status" value="1"/>
</dbReference>
<dbReference type="AlphaFoldDB" id="A0A0G1DI58"/>
<protein>
    <submittedName>
        <fullName evidence="4">Glycosyl transferase family 2</fullName>
    </submittedName>
</protein>
<accession>A0A0G1DI58</accession>
<dbReference type="PANTHER" id="PTHR43179:SF12">
    <property type="entry name" value="GALACTOFURANOSYLTRANSFERASE GLFT2"/>
    <property type="match status" value="1"/>
</dbReference>
<sequence length="305" mass="35007">MTKVFIIVLNWKGKKDTLDCLKSISKLNTREIELTTIVVDNASADGSVEEISRFEVGKGKMIVIENDANLGFSGGNNVGIKYSLENDADYVLVVNNDIVLDHLSLIQLIKVFENSDKIGAVSPIIFFFKGYEYHKRRYMKSELGKVVWSAGGKIDWKNVYAQNFGVDEVDHGQFIEEETEFATGACVLYKANILKKIGMFDEKYFLYFEDTDLSMRIKKGGYKILFTPNAKVWHKVAQSSGIGSNLNDYYTTRNRMIFGMKYASMRTKIALIRESISLFLHGRNWQRVGVRDYYLRRFYQGSWQS</sequence>
<dbReference type="STRING" id="1618578.UV74_C0013G0384"/>